<dbReference type="AlphaFoldDB" id="A0AAD8KLD7"/>
<evidence type="ECO:0000256" key="2">
    <source>
        <dbReference type="SAM" id="MobiDB-lite"/>
    </source>
</evidence>
<dbReference type="EMBL" id="JAUHHV010000005">
    <property type="protein sequence ID" value="KAK1425195.1"/>
    <property type="molecule type" value="Genomic_DNA"/>
</dbReference>
<accession>A0AAD8KLD7</accession>
<evidence type="ECO:0000313" key="3">
    <source>
        <dbReference type="EMBL" id="KAK1425195.1"/>
    </source>
</evidence>
<keyword evidence="4" id="KW-1185">Reference proteome</keyword>
<comment type="caution">
    <text evidence="3">The sequence shown here is derived from an EMBL/GenBank/DDBJ whole genome shotgun (WGS) entry which is preliminary data.</text>
</comment>
<proteinExistence type="predicted"/>
<feature type="coiled-coil region" evidence="1">
    <location>
        <begin position="167"/>
        <end position="208"/>
    </location>
</feature>
<reference evidence="3" key="1">
    <citation type="journal article" date="2023" name="bioRxiv">
        <title>Improved chromosome-level genome assembly for marigold (Tagetes erecta).</title>
        <authorList>
            <person name="Jiang F."/>
            <person name="Yuan L."/>
            <person name="Wang S."/>
            <person name="Wang H."/>
            <person name="Xu D."/>
            <person name="Wang A."/>
            <person name="Fan W."/>
        </authorList>
    </citation>
    <scope>NUCLEOTIDE SEQUENCE</scope>
    <source>
        <strain evidence="3">WSJ</strain>
        <tissue evidence="3">Leaf</tissue>
    </source>
</reference>
<dbReference type="Proteomes" id="UP001229421">
    <property type="component" value="Unassembled WGS sequence"/>
</dbReference>
<organism evidence="3 4">
    <name type="scientific">Tagetes erecta</name>
    <name type="common">African marigold</name>
    <dbReference type="NCBI Taxonomy" id="13708"/>
    <lineage>
        <taxon>Eukaryota</taxon>
        <taxon>Viridiplantae</taxon>
        <taxon>Streptophyta</taxon>
        <taxon>Embryophyta</taxon>
        <taxon>Tracheophyta</taxon>
        <taxon>Spermatophyta</taxon>
        <taxon>Magnoliopsida</taxon>
        <taxon>eudicotyledons</taxon>
        <taxon>Gunneridae</taxon>
        <taxon>Pentapetalae</taxon>
        <taxon>asterids</taxon>
        <taxon>campanulids</taxon>
        <taxon>Asterales</taxon>
        <taxon>Asteraceae</taxon>
        <taxon>Asteroideae</taxon>
        <taxon>Heliantheae alliance</taxon>
        <taxon>Tageteae</taxon>
        <taxon>Tagetes</taxon>
    </lineage>
</organism>
<sequence>MGLVKYIEIPGLGTADHDVNQTQGDVKTRGDVDIPLEEPATMLVDSLRGSESTRSKKRKNDMPKRPAKKILYSKSGESSNETEGGESDLAESVNEFLTEFKKKAEMEAHLHDQICRYRMRTSLQNQKIMKLVKAVRKLKDPNTSALAKGREAIRMVAKNSVEHAKVVEALKKELAEGEEKLKELHQQLEKEKERVKKVKQVNEENLKQEIVKEFEGLREHWKEMVKPVMQWIDVRNGGDTRKC</sequence>
<gene>
    <name evidence="3" type="ORF">QVD17_20541</name>
</gene>
<evidence type="ECO:0000256" key="1">
    <source>
        <dbReference type="SAM" id="Coils"/>
    </source>
</evidence>
<protein>
    <submittedName>
        <fullName evidence="3">Uncharacterized protein</fullName>
    </submittedName>
</protein>
<name>A0AAD8KLD7_TARER</name>
<keyword evidence="1" id="KW-0175">Coiled coil</keyword>
<evidence type="ECO:0000313" key="4">
    <source>
        <dbReference type="Proteomes" id="UP001229421"/>
    </source>
</evidence>
<feature type="region of interest" description="Disordered" evidence="2">
    <location>
        <begin position="14"/>
        <end position="89"/>
    </location>
</feature>